<comment type="catalytic activity">
    <reaction evidence="18">
        <text>L-threonyl-[protein] + ATP = O-phospho-L-threonyl-[protein] + ADP + H(+)</text>
        <dbReference type="Rhea" id="RHEA:46608"/>
        <dbReference type="Rhea" id="RHEA-COMP:11060"/>
        <dbReference type="Rhea" id="RHEA-COMP:11605"/>
        <dbReference type="ChEBI" id="CHEBI:15378"/>
        <dbReference type="ChEBI" id="CHEBI:30013"/>
        <dbReference type="ChEBI" id="CHEBI:30616"/>
        <dbReference type="ChEBI" id="CHEBI:61977"/>
        <dbReference type="ChEBI" id="CHEBI:456216"/>
        <dbReference type="EC" id="2.7.11.1"/>
    </reaction>
</comment>
<keyword evidence="10" id="KW-0547">Nucleotide-binding</keyword>
<evidence type="ECO:0000256" key="18">
    <source>
        <dbReference type="ARBA" id="ARBA00047899"/>
    </source>
</evidence>
<keyword evidence="9" id="KW-0677">Repeat</keyword>
<evidence type="ECO:0000256" key="7">
    <source>
        <dbReference type="ARBA" id="ARBA00022729"/>
    </source>
</evidence>
<keyword evidence="14" id="KW-0472">Membrane</keyword>
<dbReference type="SUPFAM" id="SSF51110">
    <property type="entry name" value="alpha-D-mannose-specific plant lectins"/>
    <property type="match status" value="1"/>
</dbReference>
<keyword evidence="4" id="KW-0723">Serine/threonine-protein kinase</keyword>
<feature type="signal peptide" evidence="20">
    <location>
        <begin position="1"/>
        <end position="30"/>
    </location>
</feature>
<keyword evidence="6" id="KW-0812">Transmembrane</keyword>
<feature type="domain" description="Bulb-type lectin" evidence="21">
    <location>
        <begin position="24"/>
        <end position="152"/>
    </location>
</feature>
<evidence type="ECO:0000313" key="22">
    <source>
        <dbReference type="EMBL" id="VAI39810.1"/>
    </source>
</evidence>
<evidence type="ECO:0000256" key="15">
    <source>
        <dbReference type="ARBA" id="ARBA00023157"/>
    </source>
</evidence>
<dbReference type="InterPro" id="IPR001480">
    <property type="entry name" value="Bulb-type_lectin_dom"/>
</dbReference>
<keyword evidence="17" id="KW-0325">Glycoprotein</keyword>
<dbReference type="Gramene" id="TRITD5Bv1G240920.2">
    <property type="protein sequence ID" value="TRITD5Bv1G240920.2"/>
    <property type="gene ID" value="TRITD5Bv1G240920"/>
</dbReference>
<evidence type="ECO:0000256" key="11">
    <source>
        <dbReference type="ARBA" id="ARBA00022777"/>
    </source>
</evidence>
<evidence type="ECO:0000256" key="14">
    <source>
        <dbReference type="ARBA" id="ARBA00023136"/>
    </source>
</evidence>
<dbReference type="EMBL" id="LT934120">
    <property type="protein sequence ID" value="VAI39810.1"/>
    <property type="molecule type" value="Genomic_DNA"/>
</dbReference>
<evidence type="ECO:0000256" key="9">
    <source>
        <dbReference type="ARBA" id="ARBA00022737"/>
    </source>
</evidence>
<dbReference type="InterPro" id="IPR036426">
    <property type="entry name" value="Bulb-type_lectin_dom_sf"/>
</dbReference>
<name>A0A9R0XNB2_TRITD</name>
<dbReference type="Gene3D" id="2.90.10.10">
    <property type="entry name" value="Bulb-type lectin domain"/>
    <property type="match status" value="1"/>
</dbReference>
<keyword evidence="15" id="KW-1015">Disulfide bond</keyword>
<evidence type="ECO:0000256" key="4">
    <source>
        <dbReference type="ARBA" id="ARBA00022527"/>
    </source>
</evidence>
<dbReference type="PROSITE" id="PS50927">
    <property type="entry name" value="BULB_LECTIN"/>
    <property type="match status" value="1"/>
</dbReference>
<keyword evidence="11" id="KW-0418">Kinase</keyword>
<gene>
    <name evidence="22" type="ORF">TRITD_5Bv1G240920</name>
</gene>
<keyword evidence="8" id="KW-0430">Lectin</keyword>
<evidence type="ECO:0000256" key="8">
    <source>
        <dbReference type="ARBA" id="ARBA00022734"/>
    </source>
</evidence>
<keyword evidence="12" id="KW-0067">ATP-binding</keyword>
<organism evidence="22 23">
    <name type="scientific">Triticum turgidum subsp. durum</name>
    <name type="common">Durum wheat</name>
    <name type="synonym">Triticum durum</name>
    <dbReference type="NCBI Taxonomy" id="4567"/>
    <lineage>
        <taxon>Eukaryota</taxon>
        <taxon>Viridiplantae</taxon>
        <taxon>Streptophyta</taxon>
        <taxon>Embryophyta</taxon>
        <taxon>Tracheophyta</taxon>
        <taxon>Spermatophyta</taxon>
        <taxon>Magnoliopsida</taxon>
        <taxon>Liliopsida</taxon>
        <taxon>Poales</taxon>
        <taxon>Poaceae</taxon>
        <taxon>BOP clade</taxon>
        <taxon>Pooideae</taxon>
        <taxon>Triticodae</taxon>
        <taxon>Triticeae</taxon>
        <taxon>Triticinae</taxon>
        <taxon>Triticum</taxon>
    </lineage>
</organism>
<dbReference type="AlphaFoldDB" id="A0A9R0XNB2"/>
<dbReference type="GO" id="GO:0030246">
    <property type="term" value="F:carbohydrate binding"/>
    <property type="evidence" value="ECO:0007669"/>
    <property type="project" value="UniProtKB-KW"/>
</dbReference>
<dbReference type="GO" id="GO:0005886">
    <property type="term" value="C:plasma membrane"/>
    <property type="evidence" value="ECO:0007669"/>
    <property type="project" value="UniProtKB-SubCell"/>
</dbReference>
<proteinExistence type="predicted"/>
<dbReference type="InterPro" id="IPR000858">
    <property type="entry name" value="S_locus_glycoprot_dom"/>
</dbReference>
<dbReference type="SMART" id="SM00108">
    <property type="entry name" value="B_lectin"/>
    <property type="match status" value="1"/>
</dbReference>
<reference evidence="22 23" key="1">
    <citation type="submission" date="2017-09" db="EMBL/GenBank/DDBJ databases">
        <authorList>
            <consortium name="International Durum Wheat Genome Sequencing Consortium (IDWGSC)"/>
            <person name="Milanesi L."/>
        </authorList>
    </citation>
    <scope>NUCLEOTIDE SEQUENCE [LARGE SCALE GENOMIC DNA]</scope>
    <source>
        <strain evidence="23">cv. Svevo</strain>
    </source>
</reference>
<dbReference type="PANTHER" id="PTHR47974:SF9">
    <property type="entry name" value="RECEPTOR-LIKE SERINE_THREONINE-PROTEIN KINASE"/>
    <property type="match status" value="1"/>
</dbReference>
<feature type="chain" id="PRO_5040371022" description="non-specific serine/threonine protein kinase" evidence="20">
    <location>
        <begin position="31"/>
        <end position="373"/>
    </location>
</feature>
<dbReference type="GO" id="GO:0004674">
    <property type="term" value="F:protein serine/threonine kinase activity"/>
    <property type="evidence" value="ECO:0007669"/>
    <property type="project" value="UniProtKB-KW"/>
</dbReference>
<evidence type="ECO:0000256" key="19">
    <source>
        <dbReference type="ARBA" id="ARBA00048679"/>
    </source>
</evidence>
<protein>
    <recommendedName>
        <fullName evidence="2">non-specific serine/threonine protein kinase</fullName>
        <ecNumber evidence="2">2.7.11.1</ecNumber>
    </recommendedName>
</protein>
<dbReference type="Pfam" id="PF08276">
    <property type="entry name" value="PAN_2"/>
    <property type="match status" value="1"/>
</dbReference>
<sequence length="373" mass="38600">MRPLRGDPGAGADLAVLCCCFLLLSFLSRGADMPLGSSLSPAANSTSWSSPNSTYSLRFVPSPTSPSLFVAAVTYAGGVPVWSAGAGAAVDSRGSLRLSSSGDLHLVNGSGAVLWSSGTAGRGVAAASLHESSKGYNYTFTANTTLSSPKLTMQTNGIVSITDGSLDSPIIVAYSSNYGESGDMLRFLRLDSDGNFRAYSAAHGSGTATEQWSAVADQCQVFGYCGNMGMCSYNRTSPVCGCPSRNFELVDASNPRSGCKRKTELQNCPGNSTMLQIDNTQFLTYPPEITIEQFYIGITACRLNCLAGSSCVGATALSDGSGLCWLKVSNFVSAYQSASLPSTSFVKVCFPGVPNPPVSATNASSPGTSGLHG</sequence>
<evidence type="ECO:0000256" key="1">
    <source>
        <dbReference type="ARBA" id="ARBA00004251"/>
    </source>
</evidence>
<dbReference type="GO" id="GO:0051707">
    <property type="term" value="P:response to other organism"/>
    <property type="evidence" value="ECO:0007669"/>
    <property type="project" value="UniProtKB-ARBA"/>
</dbReference>
<accession>A0A9R0XNB2</accession>
<keyword evidence="3" id="KW-1003">Cell membrane</keyword>
<evidence type="ECO:0000256" key="5">
    <source>
        <dbReference type="ARBA" id="ARBA00022679"/>
    </source>
</evidence>
<comment type="catalytic activity">
    <reaction evidence="19">
        <text>L-seryl-[protein] + ATP = O-phospho-L-seryl-[protein] + ADP + H(+)</text>
        <dbReference type="Rhea" id="RHEA:17989"/>
        <dbReference type="Rhea" id="RHEA-COMP:9863"/>
        <dbReference type="Rhea" id="RHEA-COMP:11604"/>
        <dbReference type="ChEBI" id="CHEBI:15378"/>
        <dbReference type="ChEBI" id="CHEBI:29999"/>
        <dbReference type="ChEBI" id="CHEBI:30616"/>
        <dbReference type="ChEBI" id="CHEBI:83421"/>
        <dbReference type="ChEBI" id="CHEBI:456216"/>
        <dbReference type="EC" id="2.7.11.1"/>
    </reaction>
</comment>
<dbReference type="FunFam" id="2.90.10.10:FF:000016">
    <property type="entry name" value="G-type lectin S-receptor-like serine/threonine-protein kinase"/>
    <property type="match status" value="1"/>
</dbReference>
<evidence type="ECO:0000256" key="13">
    <source>
        <dbReference type="ARBA" id="ARBA00022989"/>
    </source>
</evidence>
<dbReference type="Proteomes" id="UP000324705">
    <property type="component" value="Chromosome 5B"/>
</dbReference>
<evidence type="ECO:0000256" key="17">
    <source>
        <dbReference type="ARBA" id="ARBA00023180"/>
    </source>
</evidence>
<evidence type="ECO:0000256" key="2">
    <source>
        <dbReference type="ARBA" id="ARBA00012513"/>
    </source>
</evidence>
<keyword evidence="5" id="KW-0808">Transferase</keyword>
<dbReference type="Pfam" id="PF00954">
    <property type="entry name" value="S_locus_glycop"/>
    <property type="match status" value="1"/>
</dbReference>
<evidence type="ECO:0000256" key="10">
    <source>
        <dbReference type="ARBA" id="ARBA00022741"/>
    </source>
</evidence>
<evidence type="ECO:0000256" key="12">
    <source>
        <dbReference type="ARBA" id="ARBA00022840"/>
    </source>
</evidence>
<comment type="subcellular location">
    <subcellularLocation>
        <location evidence="1">Cell membrane</location>
        <topology evidence="1">Single-pass type I membrane protein</topology>
    </subcellularLocation>
</comment>
<evidence type="ECO:0000256" key="6">
    <source>
        <dbReference type="ARBA" id="ARBA00022692"/>
    </source>
</evidence>
<keyword evidence="13" id="KW-1133">Transmembrane helix</keyword>
<evidence type="ECO:0000256" key="16">
    <source>
        <dbReference type="ARBA" id="ARBA00023170"/>
    </source>
</evidence>
<evidence type="ECO:0000256" key="20">
    <source>
        <dbReference type="SAM" id="SignalP"/>
    </source>
</evidence>
<dbReference type="GO" id="GO:0048544">
    <property type="term" value="P:recognition of pollen"/>
    <property type="evidence" value="ECO:0007669"/>
    <property type="project" value="InterPro"/>
</dbReference>
<dbReference type="InterPro" id="IPR003609">
    <property type="entry name" value="Pan_app"/>
</dbReference>
<evidence type="ECO:0000256" key="3">
    <source>
        <dbReference type="ARBA" id="ARBA00022475"/>
    </source>
</evidence>
<keyword evidence="7 20" id="KW-0732">Signal</keyword>
<keyword evidence="23" id="KW-1185">Reference proteome</keyword>
<keyword evidence="16" id="KW-0675">Receptor</keyword>
<dbReference type="PANTHER" id="PTHR47974">
    <property type="entry name" value="OS07G0415500 PROTEIN"/>
    <property type="match status" value="1"/>
</dbReference>
<evidence type="ECO:0000313" key="23">
    <source>
        <dbReference type="Proteomes" id="UP000324705"/>
    </source>
</evidence>
<evidence type="ECO:0000259" key="21">
    <source>
        <dbReference type="PROSITE" id="PS50927"/>
    </source>
</evidence>
<dbReference type="GO" id="GO:0005524">
    <property type="term" value="F:ATP binding"/>
    <property type="evidence" value="ECO:0007669"/>
    <property type="project" value="UniProtKB-KW"/>
</dbReference>
<dbReference type="EC" id="2.7.11.1" evidence="2"/>